<dbReference type="CDD" id="cd00093">
    <property type="entry name" value="HTH_XRE"/>
    <property type="match status" value="1"/>
</dbReference>
<dbReference type="GO" id="GO:0003677">
    <property type="term" value="F:DNA binding"/>
    <property type="evidence" value="ECO:0007669"/>
    <property type="project" value="UniProtKB-KW"/>
</dbReference>
<name>A0AAF0A0Q1_9BACT</name>
<dbReference type="InterPro" id="IPR010982">
    <property type="entry name" value="Lambda_DNA-bd_dom_sf"/>
</dbReference>
<protein>
    <submittedName>
        <fullName evidence="2">HigA family addiction module antitoxin</fullName>
    </submittedName>
</protein>
<evidence type="ECO:0000313" key="3">
    <source>
        <dbReference type="Proteomes" id="UP001218638"/>
    </source>
</evidence>
<dbReference type="PANTHER" id="PTHR36924:SF1">
    <property type="entry name" value="ANTITOXIN HIGA-1"/>
    <property type="match status" value="1"/>
</dbReference>
<organism evidence="2 3">
    <name type="scientific">Synoicihabitans lomoniglobus</name>
    <dbReference type="NCBI Taxonomy" id="2909285"/>
    <lineage>
        <taxon>Bacteria</taxon>
        <taxon>Pseudomonadati</taxon>
        <taxon>Verrucomicrobiota</taxon>
        <taxon>Opitutia</taxon>
        <taxon>Opitutales</taxon>
        <taxon>Opitutaceae</taxon>
        <taxon>Synoicihabitans</taxon>
    </lineage>
</organism>
<proteinExistence type="predicted"/>
<dbReference type="Gene3D" id="1.10.260.40">
    <property type="entry name" value="lambda repressor-like DNA-binding domains"/>
    <property type="match status" value="1"/>
</dbReference>
<gene>
    <name evidence="2" type="ORF">PXH66_18775</name>
</gene>
<dbReference type="AlphaFoldDB" id="A0AAF0A0Q1"/>
<evidence type="ECO:0000313" key="2">
    <source>
        <dbReference type="EMBL" id="WED64387.1"/>
    </source>
</evidence>
<dbReference type="EMBL" id="CP119075">
    <property type="protein sequence ID" value="WED64387.1"/>
    <property type="molecule type" value="Genomic_DNA"/>
</dbReference>
<accession>A0AAF0A0Q1</accession>
<keyword evidence="3" id="KW-1185">Reference proteome</keyword>
<dbReference type="PANTHER" id="PTHR36924">
    <property type="entry name" value="ANTITOXIN HIGA-1"/>
    <property type="match status" value="1"/>
</dbReference>
<reference evidence="2" key="1">
    <citation type="submission" date="2023-03" db="EMBL/GenBank/DDBJ databases">
        <title>Lomoglobus Profundus gen. nov., sp. nov., a novel member of the phylum Verrucomicrobia, isolated from deep-marine sediment of South China Sea.</title>
        <authorList>
            <person name="Ahmad T."/>
            <person name="Ishaq S.E."/>
            <person name="Wang F."/>
        </authorList>
    </citation>
    <scope>NUCLEOTIDE SEQUENCE</scope>
    <source>
        <strain evidence="2">LMO-M01</strain>
    </source>
</reference>
<dbReference type="RefSeq" id="WP_330932102.1">
    <property type="nucleotide sequence ID" value="NZ_CP119075.1"/>
</dbReference>
<keyword evidence="1" id="KW-0238">DNA-binding</keyword>
<evidence type="ECO:0000256" key="1">
    <source>
        <dbReference type="ARBA" id="ARBA00023125"/>
    </source>
</evidence>
<dbReference type="InterPro" id="IPR013430">
    <property type="entry name" value="Toxin_antidote_HigA"/>
</dbReference>
<dbReference type="InterPro" id="IPR001387">
    <property type="entry name" value="Cro/C1-type_HTH"/>
</dbReference>
<dbReference type="Proteomes" id="UP001218638">
    <property type="component" value="Chromosome"/>
</dbReference>
<dbReference type="KEGG" id="slom:PXH66_18775"/>
<dbReference type="NCBIfam" id="TIGR02607">
    <property type="entry name" value="antidote_HigA"/>
    <property type="match status" value="1"/>
</dbReference>
<sequence length="98" mass="11123">MKKHLNVHPGELLREEFLSPLGITAYRLAKDAKLPHQRVSEIVNERRGITAETDLHLCAYFGQAPGYWLRVQLAYDLREALNTVGDKIKSDVRPLQAA</sequence>
<dbReference type="SUPFAM" id="SSF47413">
    <property type="entry name" value="lambda repressor-like DNA-binding domains"/>
    <property type="match status" value="1"/>
</dbReference>